<keyword evidence="2" id="KW-1185">Reference proteome</keyword>
<name>A0AAP0L099_9MAGN</name>
<accession>A0AAP0L099</accession>
<evidence type="ECO:0000313" key="2">
    <source>
        <dbReference type="Proteomes" id="UP001420932"/>
    </source>
</evidence>
<dbReference type="Proteomes" id="UP001420932">
    <property type="component" value="Unassembled WGS sequence"/>
</dbReference>
<organism evidence="1 2">
    <name type="scientific">Stephania yunnanensis</name>
    <dbReference type="NCBI Taxonomy" id="152371"/>
    <lineage>
        <taxon>Eukaryota</taxon>
        <taxon>Viridiplantae</taxon>
        <taxon>Streptophyta</taxon>
        <taxon>Embryophyta</taxon>
        <taxon>Tracheophyta</taxon>
        <taxon>Spermatophyta</taxon>
        <taxon>Magnoliopsida</taxon>
        <taxon>Ranunculales</taxon>
        <taxon>Menispermaceae</taxon>
        <taxon>Menispermoideae</taxon>
        <taxon>Cissampelideae</taxon>
        <taxon>Stephania</taxon>
    </lineage>
</organism>
<sequence>MISKPKLLGEGMRSAGVTGILVVKKHRSERKRQTKNDEMELKMAAVKEVVMALPAPHCPKRKRTTATKATMKKPDLSWSLSDFEIMGSIPHDLDELTWKSNFITDFFDDLPLVFFAS</sequence>
<dbReference type="EMBL" id="JBBNAF010000003">
    <property type="protein sequence ID" value="KAK9161268.1"/>
    <property type="molecule type" value="Genomic_DNA"/>
</dbReference>
<gene>
    <name evidence="1" type="ORF">Syun_007609</name>
</gene>
<proteinExistence type="predicted"/>
<protein>
    <submittedName>
        <fullName evidence="1">Uncharacterized protein</fullName>
    </submittedName>
</protein>
<reference evidence="1 2" key="1">
    <citation type="submission" date="2024-01" db="EMBL/GenBank/DDBJ databases">
        <title>Genome assemblies of Stephania.</title>
        <authorList>
            <person name="Yang L."/>
        </authorList>
    </citation>
    <scope>NUCLEOTIDE SEQUENCE [LARGE SCALE GENOMIC DNA]</scope>
    <source>
        <strain evidence="1">YNDBR</strain>
        <tissue evidence="1">Leaf</tissue>
    </source>
</reference>
<evidence type="ECO:0000313" key="1">
    <source>
        <dbReference type="EMBL" id="KAK9161268.1"/>
    </source>
</evidence>
<comment type="caution">
    <text evidence="1">The sequence shown here is derived from an EMBL/GenBank/DDBJ whole genome shotgun (WGS) entry which is preliminary data.</text>
</comment>
<dbReference type="AlphaFoldDB" id="A0AAP0L099"/>